<accession>A0A6J6EGK7</accession>
<evidence type="ECO:0000313" key="1">
    <source>
        <dbReference type="EMBL" id="CAB4574599.1"/>
    </source>
</evidence>
<proteinExistence type="predicted"/>
<dbReference type="AlphaFoldDB" id="A0A6J6EGK7"/>
<gene>
    <name evidence="1" type="ORF">UFOPK1740_00479</name>
</gene>
<dbReference type="EMBL" id="CAEZTU010000013">
    <property type="protein sequence ID" value="CAB4574599.1"/>
    <property type="molecule type" value="Genomic_DNA"/>
</dbReference>
<name>A0A6J6EGK7_9ZZZZ</name>
<reference evidence="1" key="1">
    <citation type="submission" date="2020-05" db="EMBL/GenBank/DDBJ databases">
        <authorList>
            <person name="Chiriac C."/>
            <person name="Salcher M."/>
            <person name="Ghai R."/>
            <person name="Kavagutti S V."/>
        </authorList>
    </citation>
    <scope>NUCLEOTIDE SEQUENCE</scope>
</reference>
<protein>
    <submittedName>
        <fullName evidence="1">Unannotated protein</fullName>
    </submittedName>
</protein>
<organism evidence="1">
    <name type="scientific">freshwater metagenome</name>
    <dbReference type="NCBI Taxonomy" id="449393"/>
    <lineage>
        <taxon>unclassified sequences</taxon>
        <taxon>metagenomes</taxon>
        <taxon>ecological metagenomes</taxon>
    </lineage>
</organism>
<sequence>MPSHVYLDESIRTTYLIVMILIGDKNLARTRKSVRNFAKKNRKNLHMFHATPGFKNKVLNEVMGYDYEIVIIEDLNFRYRKYLSRQICLRSAFEYAAQMDVDRIVLDRSSSQEKDLITYKKSSRKFPSLPENLHHIASRQEPLLWLPDIFAWSYGAGGLWREKIDHKISHIIRV</sequence>